<keyword evidence="2" id="KW-1185">Reference proteome</keyword>
<reference evidence="1 2" key="2">
    <citation type="journal article" date="2022" name="Mol. Ecol. Resour.">
        <title>The genomes of chicory, endive, great burdock and yacon provide insights into Asteraceae paleo-polyploidization history and plant inulin production.</title>
        <authorList>
            <person name="Fan W."/>
            <person name="Wang S."/>
            <person name="Wang H."/>
            <person name="Wang A."/>
            <person name="Jiang F."/>
            <person name="Liu H."/>
            <person name="Zhao H."/>
            <person name="Xu D."/>
            <person name="Zhang Y."/>
        </authorList>
    </citation>
    <scope>NUCLEOTIDE SEQUENCE [LARGE SCALE GENOMIC DNA]</scope>
    <source>
        <strain evidence="2">cv. Niubang</strain>
    </source>
</reference>
<dbReference type="Proteomes" id="UP001055879">
    <property type="component" value="Linkage Group LG02"/>
</dbReference>
<reference evidence="2" key="1">
    <citation type="journal article" date="2022" name="Mol. Ecol. Resour.">
        <title>The genomes of chicory, endive, great burdock and yacon provide insights into Asteraceae palaeo-polyploidization history and plant inulin production.</title>
        <authorList>
            <person name="Fan W."/>
            <person name="Wang S."/>
            <person name="Wang H."/>
            <person name="Wang A."/>
            <person name="Jiang F."/>
            <person name="Liu H."/>
            <person name="Zhao H."/>
            <person name="Xu D."/>
            <person name="Zhang Y."/>
        </authorList>
    </citation>
    <scope>NUCLEOTIDE SEQUENCE [LARGE SCALE GENOMIC DNA]</scope>
    <source>
        <strain evidence="2">cv. Niubang</strain>
    </source>
</reference>
<evidence type="ECO:0000313" key="2">
    <source>
        <dbReference type="Proteomes" id="UP001055879"/>
    </source>
</evidence>
<sequence length="131" mass="14885">MLGCFLITEKHNPSSQTISTQILQLLMIIQTSYLHLMGFINPIVDPTPEVSDHAPAQRWTRDHPIDQILGDPDSGIQTRRSSVWNLVPRPSDKTVIGTKWVFRNKLDEHGTVTRNKARLVAQGYRQEEGID</sequence>
<accession>A0ACB9EIY0</accession>
<protein>
    <submittedName>
        <fullName evidence="1">Uncharacterized protein</fullName>
    </submittedName>
</protein>
<name>A0ACB9EIY0_ARCLA</name>
<comment type="caution">
    <text evidence="1">The sequence shown here is derived from an EMBL/GenBank/DDBJ whole genome shotgun (WGS) entry which is preliminary data.</text>
</comment>
<organism evidence="1 2">
    <name type="scientific">Arctium lappa</name>
    <name type="common">Greater burdock</name>
    <name type="synonym">Lappa major</name>
    <dbReference type="NCBI Taxonomy" id="4217"/>
    <lineage>
        <taxon>Eukaryota</taxon>
        <taxon>Viridiplantae</taxon>
        <taxon>Streptophyta</taxon>
        <taxon>Embryophyta</taxon>
        <taxon>Tracheophyta</taxon>
        <taxon>Spermatophyta</taxon>
        <taxon>Magnoliopsida</taxon>
        <taxon>eudicotyledons</taxon>
        <taxon>Gunneridae</taxon>
        <taxon>Pentapetalae</taxon>
        <taxon>asterids</taxon>
        <taxon>campanulids</taxon>
        <taxon>Asterales</taxon>
        <taxon>Asteraceae</taxon>
        <taxon>Carduoideae</taxon>
        <taxon>Cardueae</taxon>
        <taxon>Arctiinae</taxon>
        <taxon>Arctium</taxon>
    </lineage>
</organism>
<proteinExistence type="predicted"/>
<dbReference type="EMBL" id="CM042048">
    <property type="protein sequence ID" value="KAI3758879.1"/>
    <property type="molecule type" value="Genomic_DNA"/>
</dbReference>
<gene>
    <name evidence="1" type="ORF">L6452_06451</name>
</gene>
<evidence type="ECO:0000313" key="1">
    <source>
        <dbReference type="EMBL" id="KAI3758879.1"/>
    </source>
</evidence>